<proteinExistence type="predicted"/>
<dbReference type="RefSeq" id="WP_170034973.1">
    <property type="nucleotide sequence ID" value="NZ_JABDTL010000001.1"/>
</dbReference>
<dbReference type="AlphaFoldDB" id="A0A841H0I3"/>
<comment type="caution">
    <text evidence="1">The sequence shown here is derived from an EMBL/GenBank/DDBJ whole genome shotgun (WGS) entry which is preliminary data.</text>
</comment>
<name>A0A841H0I3_9BACT</name>
<reference evidence="1 2" key="1">
    <citation type="submission" date="2020-08" db="EMBL/GenBank/DDBJ databases">
        <title>Genomic Encyclopedia of Type Strains, Phase IV (KMG-IV): sequencing the most valuable type-strain genomes for metagenomic binning, comparative biology and taxonomic classification.</title>
        <authorList>
            <person name="Goeker M."/>
        </authorList>
    </citation>
    <scope>NUCLEOTIDE SEQUENCE [LARGE SCALE GENOMIC DNA]</scope>
    <source>
        <strain evidence="1 2">DSM 29007</strain>
    </source>
</reference>
<keyword evidence="2" id="KW-1185">Reference proteome</keyword>
<organism evidence="1 2">
    <name type="scientific">Longimicrobium terrae</name>
    <dbReference type="NCBI Taxonomy" id="1639882"/>
    <lineage>
        <taxon>Bacteria</taxon>
        <taxon>Pseudomonadati</taxon>
        <taxon>Gemmatimonadota</taxon>
        <taxon>Longimicrobiia</taxon>
        <taxon>Longimicrobiales</taxon>
        <taxon>Longimicrobiaceae</taxon>
        <taxon>Longimicrobium</taxon>
    </lineage>
</organism>
<gene>
    <name evidence="1" type="ORF">HNQ61_003158</name>
</gene>
<dbReference type="EMBL" id="JACHIA010000009">
    <property type="protein sequence ID" value="MBB6071530.1"/>
    <property type="molecule type" value="Genomic_DNA"/>
</dbReference>
<evidence type="ECO:0000313" key="1">
    <source>
        <dbReference type="EMBL" id="MBB6071530.1"/>
    </source>
</evidence>
<sequence>MRIDGVAVPVRQAWIGGPPSWIGAPGWVGAAAIQERISSHLESHEVRLSDGVGGFLQAPQCS</sequence>
<accession>A0A841H0I3</accession>
<evidence type="ECO:0000313" key="2">
    <source>
        <dbReference type="Proteomes" id="UP000582837"/>
    </source>
</evidence>
<dbReference type="Proteomes" id="UP000582837">
    <property type="component" value="Unassembled WGS sequence"/>
</dbReference>
<protein>
    <submittedName>
        <fullName evidence="1">Uncharacterized protein</fullName>
    </submittedName>
</protein>